<dbReference type="FunFam" id="3.60.20.10:FF:000001">
    <property type="entry name" value="Glutamate synthase, large subunit"/>
    <property type="match status" value="1"/>
</dbReference>
<evidence type="ECO:0000256" key="7">
    <source>
        <dbReference type="ARBA" id="ARBA00022630"/>
    </source>
</evidence>
<evidence type="ECO:0000256" key="15">
    <source>
        <dbReference type="ARBA" id="ARBA00023164"/>
    </source>
</evidence>
<comment type="cofactor">
    <cofactor evidence="3">
        <name>FAD</name>
        <dbReference type="ChEBI" id="CHEBI:57692"/>
    </cofactor>
</comment>
<dbReference type="PROSITE" id="PS51278">
    <property type="entry name" value="GATASE_TYPE_2"/>
    <property type="match status" value="1"/>
</dbReference>
<accession>A0A4R2PLH2</accession>
<evidence type="ECO:0000259" key="22">
    <source>
        <dbReference type="PROSITE" id="PS51278"/>
    </source>
</evidence>
<evidence type="ECO:0000256" key="6">
    <source>
        <dbReference type="ARBA" id="ARBA00022605"/>
    </source>
</evidence>
<dbReference type="CDD" id="cd02808">
    <property type="entry name" value="GltS_FMN"/>
    <property type="match status" value="1"/>
</dbReference>
<keyword evidence="7" id="KW-0285">Flavoprotein</keyword>
<sequence>MTSTTPQSPIGRAPFGLYDPREEHDACGVGFVANVDGKPTRRVVEAAINALCAVWHRGAVDADGKTGDGAGIQVEIPQAFFREHIERTGHRPSDDRLAVGQVFLPRTDLGAQERCRTIVETEIIAFGYTIYGWRQVPVDVSVIGDKAQATRPEIEQIMIANAKGVDVETFERELYIIRRRIERAVREAGVGDFYICSLSCRSVIYKGLFLAEQLAVFYPDLKDERFVSAYALYHQRYSTNTFPQWWLAQPFRMIAHNGEINTVRGNTNWMRSHEIKMAGQAFGPHQEDIKPVIPMGASDSAAMDATFEVLVRAGRTGPMAKTLLIPEAWSKNANLPEAHRAMYAYSASVMEPWDGPVGMVGFDGHWVFAGADRNGLRPLRYSLTNDGMLVVGSETGMVPLREEDVREKGRVGPGQMIGVNLAEGRFCRDREIKDELAASAPFEEWVRNFTEFSQVSGTIGEPALFDKDDLRQRQVAAGISREDLELLLHPQVTTAKEAIGSMGDDTPLAVLSSQYRNLSHFFRQCFSQVTNPPIDPLRENRVMSLKTRFSNFADVLDNDNPQSDTMVAESPVLTNGEYTALIRYFGDEAHEIDCTFAVDAGPHALHDALDRIRAEAQEAVQAGKTQLFLSDMGVSARRAPVPMILAAGGVHTHLLNQGLRTFTSINVRSGECLDPHYFAVLIGVGATTVNAYLAQEAVRERHARGLFEGLDLGTCLERQREAINQGLLKIMSKMGVSIISAYRGGGNFEAVGLSRALVAEFFPNVPSKISGIGLTGIEQKVREQHARAFDEAVVTLPVGGFYRYRHGTETHAFSGNLVHMLQEAVAEGSYTRYRAYSAAVAQTPPVSLRDLLAFKTVETPTPLERVESITAIRRRFVTPGMSMGALSPEAHETLAIAMNRIGAKSVSGEGGEDEKRFTPYDNGDNANSPVKQVASGRFGVTANYLNHCEEIEIKVAQGAKPGEGGQLPGFKVTDLIAKLRHATKGVTLISPPPHHDIYSIEDLAQLIYDLKQINPVARVCVKLVSSAGIGTIAAGVAKAHADVINISGHSGGTGASPQTSIKYAGTPWEMGLSEVNQVLTLNNLRHRVRLRVDGGLKTGRDIVVGALLGAEEFGIGTASLVAMGCIMVRQCHSNTCPVGVCTQDERLRAKFGGSADQVINLMTYLAEEVREILSSLGAERIDDIIGRTDLLTQVSRGAAHLDDLDLNPVLTMVDAPQDARRCTIDGRNPVPDTLDAQMIDDAKAVFERGEKMQLTYAIRNVQRAIGTRFSSHLVRTFGERGLKPGHVSVHLRGSAGQSLGAFAVQGLKLVVYGDANDYVGKGLSGGTIVVRPPNRSGLTGHRNAIIGNTVLYGATAGKLFAAGEAGERFAVRNSGAQVVVEGCGANGCEYMTGGHAVILGAVGDNFAAGMTGGMAFVLDEDGTLAAKLNPDSTITRPLDHPHYEALAQGLIREHAAETGSRLALAILANWESYRDRFVHVVPTEILDKLDVPLDDTGARIPAE</sequence>
<dbReference type="InterPro" id="IPR036485">
    <property type="entry name" value="Glu_synth_asu_C_sf"/>
</dbReference>
<comment type="cofactor">
    <cofactor evidence="1">
        <name>FMN</name>
        <dbReference type="ChEBI" id="CHEBI:58210"/>
    </cofactor>
</comment>
<dbReference type="Proteomes" id="UP000295399">
    <property type="component" value="Unassembled WGS sequence"/>
</dbReference>
<dbReference type="NCBIfam" id="NF008730">
    <property type="entry name" value="PRK11750.1"/>
    <property type="match status" value="1"/>
</dbReference>
<evidence type="ECO:0000256" key="21">
    <source>
        <dbReference type="SAM" id="MobiDB-lite"/>
    </source>
</evidence>
<comment type="catalytic activity">
    <reaction evidence="18">
        <text>2 L-glutamate + NADP(+) = L-glutamine + 2-oxoglutarate + NADPH + H(+)</text>
        <dbReference type="Rhea" id="RHEA:15501"/>
        <dbReference type="ChEBI" id="CHEBI:15378"/>
        <dbReference type="ChEBI" id="CHEBI:16810"/>
        <dbReference type="ChEBI" id="CHEBI:29985"/>
        <dbReference type="ChEBI" id="CHEBI:57783"/>
        <dbReference type="ChEBI" id="CHEBI:58349"/>
        <dbReference type="ChEBI" id="CHEBI:58359"/>
        <dbReference type="EC" id="1.4.1.13"/>
    </reaction>
</comment>
<keyword evidence="12" id="KW-0560">Oxidoreductase</keyword>
<dbReference type="Gene3D" id="2.160.20.60">
    <property type="entry name" value="Glutamate synthase, alpha subunit, C-terminal domain"/>
    <property type="match status" value="1"/>
</dbReference>
<proteinExistence type="inferred from homology"/>
<dbReference type="GO" id="GO:0019676">
    <property type="term" value="P:ammonia assimilation cycle"/>
    <property type="evidence" value="ECO:0007669"/>
    <property type="project" value="TreeGrafter"/>
</dbReference>
<name>A0A4R2PLH2_RHOSA</name>
<dbReference type="GO" id="GO:0004355">
    <property type="term" value="F:glutamate synthase (NADPH) activity"/>
    <property type="evidence" value="ECO:0007669"/>
    <property type="project" value="UniProtKB-EC"/>
</dbReference>
<evidence type="ECO:0000256" key="13">
    <source>
        <dbReference type="ARBA" id="ARBA00023004"/>
    </source>
</evidence>
<dbReference type="FunFam" id="3.20.20.70:FF:000097">
    <property type="entry name" value="Glutamate synthase, large subunit"/>
    <property type="match status" value="1"/>
</dbReference>
<evidence type="ECO:0000313" key="23">
    <source>
        <dbReference type="EMBL" id="TCP36450.1"/>
    </source>
</evidence>
<dbReference type="InterPro" id="IPR013785">
    <property type="entry name" value="Aldolase_TIM"/>
</dbReference>
<dbReference type="InterPro" id="IPR050711">
    <property type="entry name" value="ET-N_metabolism_enzyme"/>
</dbReference>
<dbReference type="CDD" id="cd00982">
    <property type="entry name" value="gltB_C"/>
    <property type="match status" value="1"/>
</dbReference>
<dbReference type="Gene3D" id="3.60.20.10">
    <property type="entry name" value="Glutamine Phosphoribosylpyrophosphate, subunit 1, domain 1"/>
    <property type="match status" value="1"/>
</dbReference>
<keyword evidence="15" id="KW-0314">Glutamate biosynthesis</keyword>
<organism evidence="23 24">
    <name type="scientific">Rhodothalassium salexigens DSM 2132</name>
    <dbReference type="NCBI Taxonomy" id="1188247"/>
    <lineage>
        <taxon>Bacteria</taxon>
        <taxon>Pseudomonadati</taxon>
        <taxon>Pseudomonadota</taxon>
        <taxon>Alphaproteobacteria</taxon>
        <taxon>Rhodothalassiales</taxon>
        <taxon>Rhodothalassiaceae</taxon>
        <taxon>Rhodothalassium</taxon>
    </lineage>
</organism>
<dbReference type="InterPro" id="IPR017932">
    <property type="entry name" value="GATase_2_dom"/>
</dbReference>
<gene>
    <name evidence="23" type="ORF">EV659_103341</name>
</gene>
<keyword evidence="24" id="KW-1185">Reference proteome</keyword>
<dbReference type="InterPro" id="IPR029055">
    <property type="entry name" value="Ntn_hydrolases_N"/>
</dbReference>
<evidence type="ECO:0000256" key="2">
    <source>
        <dbReference type="ARBA" id="ARBA00001927"/>
    </source>
</evidence>
<dbReference type="Pfam" id="PF01645">
    <property type="entry name" value="Glu_synthase"/>
    <property type="match status" value="1"/>
</dbReference>
<evidence type="ECO:0000256" key="17">
    <source>
        <dbReference type="ARBA" id="ARBA00037898"/>
    </source>
</evidence>
<comment type="similarity">
    <text evidence="4">Belongs to the glutamate synthase family.</text>
</comment>
<dbReference type="InterPro" id="IPR002489">
    <property type="entry name" value="Glu_synth_asu_C"/>
</dbReference>
<dbReference type="GO" id="GO:0006537">
    <property type="term" value="P:glutamate biosynthetic process"/>
    <property type="evidence" value="ECO:0007669"/>
    <property type="project" value="UniProtKB-KW"/>
</dbReference>
<feature type="region of interest" description="Disordered" evidence="21">
    <location>
        <begin position="905"/>
        <end position="929"/>
    </location>
</feature>
<dbReference type="GO" id="GO:0051538">
    <property type="term" value="F:3 iron, 4 sulfur cluster binding"/>
    <property type="evidence" value="ECO:0007669"/>
    <property type="project" value="UniProtKB-KW"/>
</dbReference>
<keyword evidence="16" id="KW-0003">3Fe-4S</keyword>
<dbReference type="Pfam" id="PF04898">
    <property type="entry name" value="Glu_syn_central"/>
    <property type="match status" value="1"/>
</dbReference>
<keyword evidence="9" id="KW-0479">Metal-binding</keyword>
<dbReference type="InterPro" id="IPR006982">
    <property type="entry name" value="Glu_synth_centr_N"/>
</dbReference>
<evidence type="ECO:0000256" key="1">
    <source>
        <dbReference type="ARBA" id="ARBA00001917"/>
    </source>
</evidence>
<evidence type="ECO:0000256" key="8">
    <source>
        <dbReference type="ARBA" id="ARBA00022643"/>
    </source>
</evidence>
<protein>
    <recommendedName>
        <fullName evidence="19">Glutamate synthase [NADPH] large chain</fullName>
        <ecNumber evidence="5">1.4.1.13</ecNumber>
    </recommendedName>
    <alternativeName>
        <fullName evidence="20">Glutamate synthase subunit alpha</fullName>
    </alternativeName>
</protein>
<dbReference type="Pfam" id="PF00310">
    <property type="entry name" value="GATase_2"/>
    <property type="match status" value="1"/>
</dbReference>
<dbReference type="Pfam" id="PF01493">
    <property type="entry name" value="GXGXG"/>
    <property type="match status" value="1"/>
</dbReference>
<evidence type="ECO:0000256" key="16">
    <source>
        <dbReference type="ARBA" id="ARBA00023291"/>
    </source>
</evidence>
<evidence type="ECO:0000256" key="11">
    <source>
        <dbReference type="ARBA" id="ARBA00022962"/>
    </source>
</evidence>
<keyword evidence="13" id="KW-0408">Iron</keyword>
<dbReference type="EMBL" id="SLXO01000003">
    <property type="protein sequence ID" value="TCP36450.1"/>
    <property type="molecule type" value="Genomic_DNA"/>
</dbReference>
<evidence type="ECO:0000256" key="20">
    <source>
        <dbReference type="ARBA" id="ARBA00079921"/>
    </source>
</evidence>
<evidence type="ECO:0000256" key="9">
    <source>
        <dbReference type="ARBA" id="ARBA00022723"/>
    </source>
</evidence>
<comment type="caution">
    <text evidence="23">The sequence shown here is derived from an EMBL/GenBank/DDBJ whole genome shotgun (WGS) entry which is preliminary data.</text>
</comment>
<evidence type="ECO:0000256" key="5">
    <source>
        <dbReference type="ARBA" id="ARBA00012079"/>
    </source>
</evidence>
<keyword evidence="6" id="KW-0028">Amino-acid biosynthesis</keyword>
<dbReference type="Gene3D" id="3.20.20.70">
    <property type="entry name" value="Aldolase class I"/>
    <property type="match status" value="2"/>
</dbReference>
<comment type="pathway">
    <text evidence="17">Amino-acid biosynthesis; L-glutamate biosynthesis via GLT pathway; L-glutamate from 2-oxoglutarate and L-glutamine (NADP(+) route): step 1/1.</text>
</comment>
<evidence type="ECO:0000256" key="14">
    <source>
        <dbReference type="ARBA" id="ARBA00023014"/>
    </source>
</evidence>
<dbReference type="CDD" id="cd00713">
    <property type="entry name" value="GltS"/>
    <property type="match status" value="1"/>
</dbReference>
<dbReference type="GO" id="GO:0046872">
    <property type="term" value="F:metal ion binding"/>
    <property type="evidence" value="ECO:0007669"/>
    <property type="project" value="UniProtKB-KW"/>
</dbReference>
<evidence type="ECO:0000256" key="12">
    <source>
        <dbReference type="ARBA" id="ARBA00023002"/>
    </source>
</evidence>
<evidence type="ECO:0000256" key="19">
    <source>
        <dbReference type="ARBA" id="ARBA00072108"/>
    </source>
</evidence>
<dbReference type="PANTHER" id="PTHR11938:SF133">
    <property type="entry name" value="GLUTAMATE SYNTHASE (NADH)"/>
    <property type="match status" value="1"/>
</dbReference>
<dbReference type="PANTHER" id="PTHR11938">
    <property type="entry name" value="FAD NADPH DEHYDROGENASE/OXIDOREDUCTASE"/>
    <property type="match status" value="1"/>
</dbReference>
<keyword evidence="8" id="KW-0288">FMN</keyword>
<dbReference type="RefSeq" id="WP_132707983.1">
    <property type="nucleotide sequence ID" value="NZ_JACIGF010000003.1"/>
</dbReference>
<dbReference type="SUPFAM" id="SSF69336">
    <property type="entry name" value="Alpha subunit of glutamate synthase, C-terminal domain"/>
    <property type="match status" value="1"/>
</dbReference>
<dbReference type="InterPro" id="IPR002932">
    <property type="entry name" value="Glu_synthdom"/>
</dbReference>
<dbReference type="EC" id="1.4.1.13" evidence="5"/>
<dbReference type="OrthoDB" id="9758182at2"/>
<keyword evidence="10" id="KW-0274">FAD</keyword>
<evidence type="ECO:0000256" key="18">
    <source>
        <dbReference type="ARBA" id="ARBA00048151"/>
    </source>
</evidence>
<dbReference type="InParanoid" id="A0A4R2PLH2"/>
<evidence type="ECO:0000256" key="4">
    <source>
        <dbReference type="ARBA" id="ARBA00009716"/>
    </source>
</evidence>
<dbReference type="FunCoup" id="A0A4R2PLH2">
    <property type="interactions" value="473"/>
</dbReference>
<evidence type="ECO:0000256" key="10">
    <source>
        <dbReference type="ARBA" id="ARBA00022827"/>
    </source>
</evidence>
<dbReference type="FunFam" id="2.160.20.60:FF:000001">
    <property type="entry name" value="Glutamate synthase, large subunit"/>
    <property type="match status" value="1"/>
</dbReference>
<comment type="cofactor">
    <cofactor evidence="2">
        <name>[3Fe-4S] cluster</name>
        <dbReference type="ChEBI" id="CHEBI:21137"/>
    </cofactor>
</comment>
<evidence type="ECO:0000313" key="24">
    <source>
        <dbReference type="Proteomes" id="UP000295399"/>
    </source>
</evidence>
<reference evidence="23 24" key="1">
    <citation type="submission" date="2019-03" db="EMBL/GenBank/DDBJ databases">
        <title>Genomic Encyclopedia of Type Strains, Phase IV (KMG-IV): sequencing the most valuable type-strain genomes for metagenomic binning, comparative biology and taxonomic classification.</title>
        <authorList>
            <person name="Goeker M."/>
        </authorList>
    </citation>
    <scope>NUCLEOTIDE SEQUENCE [LARGE SCALE GENOMIC DNA]</scope>
    <source>
        <strain evidence="23 24">DSM 2132</strain>
    </source>
</reference>
<keyword evidence="14" id="KW-0411">Iron-sulfur</keyword>
<dbReference type="SUPFAM" id="SSF56235">
    <property type="entry name" value="N-terminal nucleophile aminohydrolases (Ntn hydrolases)"/>
    <property type="match status" value="1"/>
</dbReference>
<keyword evidence="11" id="KW-0315">Glutamine amidotransferase</keyword>
<dbReference type="SUPFAM" id="SSF51395">
    <property type="entry name" value="FMN-linked oxidoreductases"/>
    <property type="match status" value="1"/>
</dbReference>
<feature type="domain" description="Glutamine amidotransferase type-2" evidence="22">
    <location>
        <begin position="27"/>
        <end position="422"/>
    </location>
</feature>
<evidence type="ECO:0000256" key="3">
    <source>
        <dbReference type="ARBA" id="ARBA00001974"/>
    </source>
</evidence>